<evidence type="ECO:0000313" key="3">
    <source>
        <dbReference type="Proteomes" id="UP000757540"/>
    </source>
</evidence>
<protein>
    <recommendedName>
        <fullName evidence="1">NAD(P)-binding domain-containing protein</fullName>
    </recommendedName>
</protein>
<accession>A0ABX1ZY41</accession>
<organism evidence="2 3">
    <name type="scientific">Isoptericola halotolerans</name>
    <dbReference type="NCBI Taxonomy" id="300560"/>
    <lineage>
        <taxon>Bacteria</taxon>
        <taxon>Bacillati</taxon>
        <taxon>Actinomycetota</taxon>
        <taxon>Actinomycetes</taxon>
        <taxon>Micrococcales</taxon>
        <taxon>Promicromonosporaceae</taxon>
        <taxon>Isoptericola</taxon>
    </lineage>
</organism>
<dbReference type="Proteomes" id="UP000757540">
    <property type="component" value="Unassembled WGS sequence"/>
</dbReference>
<evidence type="ECO:0000259" key="1">
    <source>
        <dbReference type="Pfam" id="PF13460"/>
    </source>
</evidence>
<keyword evidence="3" id="KW-1185">Reference proteome</keyword>
<feature type="domain" description="NAD(P)-binding" evidence="1">
    <location>
        <begin position="8"/>
        <end position="204"/>
    </location>
</feature>
<dbReference type="SUPFAM" id="SSF51735">
    <property type="entry name" value="NAD(P)-binding Rossmann-fold domains"/>
    <property type="match status" value="1"/>
</dbReference>
<dbReference type="PANTHER" id="PTHR43355:SF2">
    <property type="entry name" value="FLAVIN REDUCTASE (NADPH)"/>
    <property type="match status" value="1"/>
</dbReference>
<dbReference type="InterPro" id="IPR036291">
    <property type="entry name" value="NAD(P)-bd_dom_sf"/>
</dbReference>
<gene>
    <name evidence="2" type="ORF">HDG69_000085</name>
</gene>
<sequence>MSDITVFGANGTLGSAIVREALERGHTVTAVVRDPAKVTVQHPRLSVTPGDVLDPQSVSSAATGQDVLVSAVGGRDGQGHLATIEPSAKALTEGLRALGGQAPRLIAVGGAGTLRTPDGALVQDNPGLPEDLLKIMHAHGAALEHYRSVTDLDWVNVSPAASIAPGERTGAYRTSLDDLLVDDEGESTISVEDYALAIVDEIETPRHRMQRFAVAY</sequence>
<dbReference type="InterPro" id="IPR051606">
    <property type="entry name" value="Polyketide_Oxido-like"/>
</dbReference>
<dbReference type="Gene3D" id="3.40.50.720">
    <property type="entry name" value="NAD(P)-binding Rossmann-like Domain"/>
    <property type="match status" value="1"/>
</dbReference>
<dbReference type="InterPro" id="IPR016040">
    <property type="entry name" value="NAD(P)-bd_dom"/>
</dbReference>
<name>A0ABX1ZY41_9MICO</name>
<dbReference type="RefSeq" id="WP_171781820.1">
    <property type="nucleotide sequence ID" value="NZ_BAAAML010000002.1"/>
</dbReference>
<comment type="caution">
    <text evidence="2">The sequence shown here is derived from an EMBL/GenBank/DDBJ whole genome shotgun (WGS) entry which is preliminary data.</text>
</comment>
<proteinExistence type="predicted"/>
<dbReference type="PANTHER" id="PTHR43355">
    <property type="entry name" value="FLAVIN REDUCTASE (NADPH)"/>
    <property type="match status" value="1"/>
</dbReference>
<evidence type="ECO:0000313" key="2">
    <source>
        <dbReference type="EMBL" id="NOV95532.1"/>
    </source>
</evidence>
<dbReference type="CDD" id="cd05244">
    <property type="entry name" value="BVR-B_like_SDR_a"/>
    <property type="match status" value="1"/>
</dbReference>
<dbReference type="EMBL" id="JABEZU010000001">
    <property type="protein sequence ID" value="NOV95532.1"/>
    <property type="molecule type" value="Genomic_DNA"/>
</dbReference>
<dbReference type="Pfam" id="PF13460">
    <property type="entry name" value="NAD_binding_10"/>
    <property type="match status" value="1"/>
</dbReference>
<reference evidence="2 3" key="1">
    <citation type="submission" date="2020-05" db="EMBL/GenBank/DDBJ databases">
        <title>Genomic Encyclopedia of Type Strains, Phase III (KMG-III): the genomes of soil and plant-associated and newly described type strains.</title>
        <authorList>
            <person name="Whitman W."/>
        </authorList>
    </citation>
    <scope>NUCLEOTIDE SEQUENCE [LARGE SCALE GENOMIC DNA]</scope>
    <source>
        <strain evidence="2 3">KCTC 19046</strain>
    </source>
</reference>